<dbReference type="eggNOG" id="COG1846">
    <property type="taxonomic scope" value="Bacteria"/>
</dbReference>
<dbReference type="SMART" id="SM00347">
    <property type="entry name" value="HTH_MARR"/>
    <property type="match status" value="1"/>
</dbReference>
<dbReference type="SUPFAM" id="SSF46785">
    <property type="entry name" value="Winged helix' DNA-binding domain"/>
    <property type="match status" value="1"/>
</dbReference>
<dbReference type="Gene3D" id="1.10.10.10">
    <property type="entry name" value="Winged helix-like DNA-binding domain superfamily/Winged helix DNA-binding domain"/>
    <property type="match status" value="1"/>
</dbReference>
<proteinExistence type="predicted"/>
<dbReference type="InterPro" id="IPR000835">
    <property type="entry name" value="HTH_MarR-typ"/>
</dbReference>
<dbReference type="PANTHER" id="PTHR33164">
    <property type="entry name" value="TRANSCRIPTIONAL REGULATOR, MARR FAMILY"/>
    <property type="match status" value="1"/>
</dbReference>
<name>B9JM04_RHIR8</name>
<accession>B9JM04</accession>
<dbReference type="PRINTS" id="PR00598">
    <property type="entry name" value="HTHMARR"/>
</dbReference>
<dbReference type="EMBL" id="CP000629">
    <property type="protein sequence ID" value="ACM28718.1"/>
    <property type="molecule type" value="Genomic_DNA"/>
</dbReference>
<gene>
    <name evidence="5" type="ordered locus">Arad_7155</name>
</gene>
<dbReference type="Pfam" id="PF01047">
    <property type="entry name" value="MarR"/>
    <property type="match status" value="1"/>
</dbReference>
<evidence type="ECO:0000256" key="3">
    <source>
        <dbReference type="ARBA" id="ARBA00023163"/>
    </source>
</evidence>
<reference evidence="5 6" key="1">
    <citation type="journal article" date="2009" name="J. Bacteriol.">
        <title>Genome sequences of three Agrobacterium biovars help elucidate the evolution of multichromosome genomes in bacteria.</title>
        <authorList>
            <person name="Slater S.C."/>
            <person name="Goldman B.S."/>
            <person name="Goodner B."/>
            <person name="Setubal J.C."/>
            <person name="Farrand S.K."/>
            <person name="Nester E.W."/>
            <person name="Burr T.J."/>
            <person name="Banta L."/>
            <person name="Dickerman A.W."/>
            <person name="Paulsen I."/>
            <person name="Otten L."/>
            <person name="Suen G."/>
            <person name="Welch R."/>
            <person name="Almeida N.F."/>
            <person name="Arnold F."/>
            <person name="Burton O.T."/>
            <person name="Du Z."/>
            <person name="Ewing A."/>
            <person name="Godsy E."/>
            <person name="Heisel S."/>
            <person name="Houmiel K.L."/>
            <person name="Jhaveri J."/>
            <person name="Lu J."/>
            <person name="Miller N.M."/>
            <person name="Norton S."/>
            <person name="Chen Q."/>
            <person name="Phoolcharoen W."/>
            <person name="Ohlin V."/>
            <person name="Ondrusek D."/>
            <person name="Pride N."/>
            <person name="Stricklin S.L."/>
            <person name="Sun J."/>
            <person name="Wheeler C."/>
            <person name="Wilson L."/>
            <person name="Zhu H."/>
            <person name="Wood D.W."/>
        </authorList>
    </citation>
    <scope>NUCLEOTIDE SEQUENCE [LARGE SCALE GENOMIC DNA]</scope>
    <source>
        <strain evidence="6">K84 / ATCC BAA-868</strain>
    </source>
</reference>
<evidence type="ECO:0000313" key="6">
    <source>
        <dbReference type="Proteomes" id="UP000001600"/>
    </source>
</evidence>
<protein>
    <submittedName>
        <fullName evidence="5">Transcriptional regulator protein</fullName>
    </submittedName>
</protein>
<dbReference type="Proteomes" id="UP000001600">
    <property type="component" value="Chromosome 2"/>
</dbReference>
<keyword evidence="2" id="KW-0238">DNA-binding</keyword>
<dbReference type="PROSITE" id="PS50995">
    <property type="entry name" value="HTH_MARR_2"/>
    <property type="match status" value="1"/>
</dbReference>
<dbReference type="STRING" id="311403.Arad_7155"/>
<dbReference type="InterPro" id="IPR039422">
    <property type="entry name" value="MarR/SlyA-like"/>
</dbReference>
<dbReference type="GO" id="GO:0003700">
    <property type="term" value="F:DNA-binding transcription factor activity"/>
    <property type="evidence" value="ECO:0007669"/>
    <property type="project" value="InterPro"/>
</dbReference>
<dbReference type="GO" id="GO:0006950">
    <property type="term" value="P:response to stress"/>
    <property type="evidence" value="ECO:0007669"/>
    <property type="project" value="TreeGrafter"/>
</dbReference>
<dbReference type="PROSITE" id="PS01117">
    <property type="entry name" value="HTH_MARR_1"/>
    <property type="match status" value="1"/>
</dbReference>
<dbReference type="InterPro" id="IPR023187">
    <property type="entry name" value="Tscrpt_reg_MarR-type_CS"/>
</dbReference>
<dbReference type="InterPro" id="IPR036390">
    <property type="entry name" value="WH_DNA-bd_sf"/>
</dbReference>
<evidence type="ECO:0000259" key="4">
    <source>
        <dbReference type="PROSITE" id="PS50995"/>
    </source>
</evidence>
<keyword evidence="1" id="KW-0805">Transcription regulation</keyword>
<dbReference type="KEGG" id="ara:Arad_7155"/>
<organism evidence="5 6">
    <name type="scientific">Rhizobium rhizogenes (strain K84 / ATCC BAA-868)</name>
    <name type="common">Agrobacterium radiobacter</name>
    <dbReference type="NCBI Taxonomy" id="311403"/>
    <lineage>
        <taxon>Bacteria</taxon>
        <taxon>Pseudomonadati</taxon>
        <taxon>Pseudomonadota</taxon>
        <taxon>Alphaproteobacteria</taxon>
        <taxon>Hyphomicrobiales</taxon>
        <taxon>Rhizobiaceae</taxon>
        <taxon>Rhizobium/Agrobacterium group</taxon>
        <taxon>Rhizobium</taxon>
    </lineage>
</organism>
<dbReference type="GO" id="GO:0003677">
    <property type="term" value="F:DNA binding"/>
    <property type="evidence" value="ECO:0007669"/>
    <property type="project" value="UniProtKB-KW"/>
</dbReference>
<dbReference type="InterPro" id="IPR036388">
    <property type="entry name" value="WH-like_DNA-bd_sf"/>
</dbReference>
<keyword evidence="3" id="KW-0804">Transcription</keyword>
<dbReference type="HOGENOM" id="CLU_083287_2_5_5"/>
<sequence length="174" mass="19439">MIEVSRARRRCTAQGADRAMSDELDDYEDCTRAFNAFMGASAAILARVTQALDEHFSLSINEYNALACLDAGGQESRPLMAICEAVRLSQPAISRLADRLEHRGLIERQSGLEDRRNVCIQLTTDGRALLHRAMPVHAAAAHETLFKRLTLHEREVFRKILMKLDATNDDDGKS</sequence>
<evidence type="ECO:0000256" key="1">
    <source>
        <dbReference type="ARBA" id="ARBA00023015"/>
    </source>
</evidence>
<feature type="domain" description="HTH marR-type" evidence="4">
    <location>
        <begin position="1"/>
        <end position="166"/>
    </location>
</feature>
<dbReference type="AlphaFoldDB" id="B9JM04"/>
<dbReference type="PANTHER" id="PTHR33164:SF43">
    <property type="entry name" value="HTH-TYPE TRANSCRIPTIONAL REPRESSOR YETL"/>
    <property type="match status" value="1"/>
</dbReference>
<evidence type="ECO:0000256" key="2">
    <source>
        <dbReference type="ARBA" id="ARBA00023125"/>
    </source>
</evidence>
<evidence type="ECO:0000313" key="5">
    <source>
        <dbReference type="EMBL" id="ACM28718.1"/>
    </source>
</evidence>